<organism evidence="6 7">
    <name type="scientific">Achromobacter kerstersii</name>
    <dbReference type="NCBI Taxonomy" id="1353890"/>
    <lineage>
        <taxon>Bacteria</taxon>
        <taxon>Pseudomonadati</taxon>
        <taxon>Pseudomonadota</taxon>
        <taxon>Betaproteobacteria</taxon>
        <taxon>Burkholderiales</taxon>
        <taxon>Alcaligenaceae</taxon>
        <taxon>Achromobacter</taxon>
    </lineage>
</organism>
<protein>
    <recommendedName>
        <fullName evidence="8">DoxX</fullName>
    </recommendedName>
</protein>
<dbReference type="AlphaFoldDB" id="A0A6S7AYI5"/>
<name>A0A6S7AYI5_9BURK</name>
<dbReference type="Proteomes" id="UP000494269">
    <property type="component" value="Unassembled WGS sequence"/>
</dbReference>
<feature type="transmembrane region" description="Helical" evidence="5">
    <location>
        <begin position="41"/>
        <end position="68"/>
    </location>
</feature>
<evidence type="ECO:0000256" key="1">
    <source>
        <dbReference type="ARBA" id="ARBA00004141"/>
    </source>
</evidence>
<comment type="subcellular location">
    <subcellularLocation>
        <location evidence="1">Membrane</location>
        <topology evidence="1">Multi-pass membrane protein</topology>
    </subcellularLocation>
</comment>
<keyword evidence="4 5" id="KW-0472">Membrane</keyword>
<dbReference type="EMBL" id="CADIJQ010000004">
    <property type="protein sequence ID" value="CAB3709087.1"/>
    <property type="molecule type" value="Genomic_DNA"/>
</dbReference>
<evidence type="ECO:0000313" key="7">
    <source>
        <dbReference type="Proteomes" id="UP000494269"/>
    </source>
</evidence>
<gene>
    <name evidence="6" type="ORF">LMG3441_03009</name>
</gene>
<dbReference type="GO" id="GO:0016020">
    <property type="term" value="C:membrane"/>
    <property type="evidence" value="ECO:0007669"/>
    <property type="project" value="UniProtKB-SubCell"/>
</dbReference>
<keyword evidence="2 5" id="KW-0812">Transmembrane</keyword>
<keyword evidence="3 5" id="KW-1133">Transmembrane helix</keyword>
<reference evidence="6 7" key="1">
    <citation type="submission" date="2020-04" db="EMBL/GenBank/DDBJ databases">
        <authorList>
            <person name="De Canck E."/>
        </authorList>
    </citation>
    <scope>NUCLEOTIDE SEQUENCE [LARGE SCALE GENOMIC DNA]</scope>
    <source>
        <strain evidence="6 7">LMG 3441</strain>
    </source>
</reference>
<evidence type="ECO:0000256" key="5">
    <source>
        <dbReference type="SAM" id="Phobius"/>
    </source>
</evidence>
<evidence type="ECO:0000256" key="3">
    <source>
        <dbReference type="ARBA" id="ARBA00022989"/>
    </source>
</evidence>
<evidence type="ECO:0000256" key="4">
    <source>
        <dbReference type="ARBA" id="ARBA00023136"/>
    </source>
</evidence>
<dbReference type="RefSeq" id="WP_175170179.1">
    <property type="nucleotide sequence ID" value="NZ_CADIJQ010000004.1"/>
</dbReference>
<feature type="transmembrane region" description="Helical" evidence="5">
    <location>
        <begin position="106"/>
        <end position="125"/>
    </location>
</feature>
<dbReference type="Pfam" id="PF07681">
    <property type="entry name" value="DoxX"/>
    <property type="match status" value="1"/>
</dbReference>
<sequence length="135" mass="14575">MGILSLCVFCLRTYVAAQFMERGVAIAADWQAAVTLFTHDFPLPLITPVWSAGLFVAADIVCAVLLILGAFMSSACVGLLMINAASLFFEPLLWDLTRPAPLLFRLYSSAALLMLLACGPGHLSFDALRKAGRRP</sequence>
<keyword evidence="7" id="KW-1185">Reference proteome</keyword>
<evidence type="ECO:0000256" key="2">
    <source>
        <dbReference type="ARBA" id="ARBA00022692"/>
    </source>
</evidence>
<evidence type="ECO:0008006" key="8">
    <source>
        <dbReference type="Google" id="ProtNLM"/>
    </source>
</evidence>
<accession>A0A6S7AYI5</accession>
<dbReference type="InterPro" id="IPR032808">
    <property type="entry name" value="DoxX"/>
</dbReference>
<proteinExistence type="predicted"/>
<evidence type="ECO:0000313" key="6">
    <source>
        <dbReference type="EMBL" id="CAB3709087.1"/>
    </source>
</evidence>
<feature type="transmembrane region" description="Helical" evidence="5">
    <location>
        <begin position="75"/>
        <end position="94"/>
    </location>
</feature>